<evidence type="ECO:0000256" key="2">
    <source>
        <dbReference type="ARBA" id="ARBA00022448"/>
    </source>
</evidence>
<gene>
    <name evidence="10" type="ORF">JZO67_003583</name>
</gene>
<organism evidence="10 11">
    <name type="scientific">Candidatus Enterococcus ferrettii</name>
    <dbReference type="NCBI Taxonomy" id="2815324"/>
    <lineage>
        <taxon>Bacteria</taxon>
        <taxon>Bacillati</taxon>
        <taxon>Bacillota</taxon>
        <taxon>Bacilli</taxon>
        <taxon>Lactobacillales</taxon>
        <taxon>Enterococcaceae</taxon>
        <taxon>Enterococcus</taxon>
    </lineage>
</organism>
<comment type="caution">
    <text evidence="10">The sequence shown here is derived from an EMBL/GenBank/DDBJ whole genome shotgun (WGS) entry which is preliminary data.</text>
</comment>
<keyword evidence="8 9" id="KW-0472">Membrane</keyword>
<evidence type="ECO:0000256" key="4">
    <source>
        <dbReference type="ARBA" id="ARBA00022597"/>
    </source>
</evidence>
<feature type="transmembrane region" description="Helical" evidence="9">
    <location>
        <begin position="209"/>
        <end position="236"/>
    </location>
</feature>
<keyword evidence="3" id="KW-1003">Cell membrane</keyword>
<evidence type="ECO:0000256" key="8">
    <source>
        <dbReference type="ARBA" id="ARBA00023136"/>
    </source>
</evidence>
<keyword evidence="7 9" id="KW-1133">Transmembrane helix</keyword>
<name>A0ABV0ESI2_9ENTE</name>
<dbReference type="RefSeq" id="WP_207704676.1">
    <property type="nucleotide sequence ID" value="NZ_JAFREL020000003.1"/>
</dbReference>
<accession>A0ABV0ESI2</accession>
<evidence type="ECO:0000256" key="3">
    <source>
        <dbReference type="ARBA" id="ARBA00022475"/>
    </source>
</evidence>
<dbReference type="EMBL" id="JAFREL020000003">
    <property type="protein sequence ID" value="MEO1771602.1"/>
    <property type="molecule type" value="Genomic_DNA"/>
</dbReference>
<feature type="transmembrane region" description="Helical" evidence="9">
    <location>
        <begin position="141"/>
        <end position="164"/>
    </location>
</feature>
<dbReference type="PANTHER" id="PTHR32502">
    <property type="entry name" value="N-ACETYLGALACTOSAMINE PERMEASE II COMPONENT-RELATED"/>
    <property type="match status" value="1"/>
</dbReference>
<dbReference type="PANTHER" id="PTHR32502:SF28">
    <property type="entry name" value="PHOSPHOTRANSFERASE SYSTEM SUGAR-SPECIFIC EIIC COMPONENT"/>
    <property type="match status" value="1"/>
</dbReference>
<feature type="transmembrane region" description="Helical" evidence="9">
    <location>
        <begin position="176"/>
        <end position="197"/>
    </location>
</feature>
<reference evidence="10 11" key="1">
    <citation type="submission" date="2024-02" db="EMBL/GenBank/DDBJ databases">
        <title>The Genome Sequence of Enterococcus sp. DIV0159.</title>
        <authorList>
            <person name="Earl A."/>
            <person name="Manson A."/>
            <person name="Gilmore M."/>
            <person name="Sanders J."/>
            <person name="Shea T."/>
            <person name="Howe W."/>
            <person name="Livny J."/>
            <person name="Cuomo C."/>
            <person name="Neafsey D."/>
            <person name="Birren B."/>
        </authorList>
    </citation>
    <scope>NUCLEOTIDE SEQUENCE [LARGE SCALE GENOMIC DNA]</scope>
    <source>
        <strain evidence="10 11">665A</strain>
    </source>
</reference>
<keyword evidence="4" id="KW-0762">Sugar transport</keyword>
<evidence type="ECO:0000313" key="11">
    <source>
        <dbReference type="Proteomes" id="UP000664357"/>
    </source>
</evidence>
<keyword evidence="11" id="KW-1185">Reference proteome</keyword>
<dbReference type="InterPro" id="IPR004700">
    <property type="entry name" value="PTS_IIC_man"/>
</dbReference>
<evidence type="ECO:0000256" key="9">
    <source>
        <dbReference type="SAM" id="Phobius"/>
    </source>
</evidence>
<sequence>MGVSSVSTVLVIIFGFLMNYERWITCVGLWQALMCGTITGLICGDLQTGLYIGGTLQLMTLGISSFGGASVPDYPVAAIVGTYLAITTGASPEVGVTIGVPVAIIMVQLDVLNKTLNIFFQHGAEKDVAKGDFHRIPMWQWLGNIFTMVSTGVPIMLAVLFGQGLVEKVFEIIPEWLLTGLQVAGGLLPVVGIGLLLRTMPVKQNVAPLIVGFVFASYLGMPILGIALLAMAWAFVSFKNSQKTAVSTAAVPTDGGIEGDE</sequence>
<evidence type="ECO:0000313" key="10">
    <source>
        <dbReference type="EMBL" id="MEO1771602.1"/>
    </source>
</evidence>
<keyword evidence="2" id="KW-0813">Transport</keyword>
<evidence type="ECO:0000256" key="5">
    <source>
        <dbReference type="ARBA" id="ARBA00022683"/>
    </source>
</evidence>
<dbReference type="InterPro" id="IPR050303">
    <property type="entry name" value="GatZ_KbaZ_carbometab"/>
</dbReference>
<evidence type="ECO:0000256" key="7">
    <source>
        <dbReference type="ARBA" id="ARBA00022989"/>
    </source>
</evidence>
<protein>
    <submittedName>
        <fullName evidence="10">PTS system, mannose-specific IIC component</fullName>
    </submittedName>
</protein>
<dbReference type="Pfam" id="PF03609">
    <property type="entry name" value="EII-Sor"/>
    <property type="match status" value="1"/>
</dbReference>
<dbReference type="PROSITE" id="PS51106">
    <property type="entry name" value="PTS_EIIC_TYPE_4"/>
    <property type="match status" value="1"/>
</dbReference>
<evidence type="ECO:0000256" key="1">
    <source>
        <dbReference type="ARBA" id="ARBA00004651"/>
    </source>
</evidence>
<evidence type="ECO:0000256" key="6">
    <source>
        <dbReference type="ARBA" id="ARBA00022692"/>
    </source>
</evidence>
<keyword evidence="6 9" id="KW-0812">Transmembrane</keyword>
<comment type="subcellular location">
    <subcellularLocation>
        <location evidence="1">Cell membrane</location>
        <topology evidence="1">Multi-pass membrane protein</topology>
    </subcellularLocation>
</comment>
<proteinExistence type="predicted"/>
<keyword evidence="5" id="KW-0598">Phosphotransferase system</keyword>
<dbReference type="Proteomes" id="UP000664357">
    <property type="component" value="Unassembled WGS sequence"/>
</dbReference>